<comment type="caution">
    <text evidence="2">The sequence shown here is derived from an EMBL/GenBank/DDBJ whole genome shotgun (WGS) entry which is preliminary data.</text>
</comment>
<evidence type="ECO:0000313" key="2">
    <source>
        <dbReference type="EMBL" id="PIS21114.1"/>
    </source>
</evidence>
<dbReference type="InterPro" id="IPR050194">
    <property type="entry name" value="Glycosyltransferase_grp1"/>
</dbReference>
<dbReference type="Pfam" id="PF00534">
    <property type="entry name" value="Glycos_transf_1"/>
    <property type="match status" value="1"/>
</dbReference>
<protein>
    <recommendedName>
        <fullName evidence="1">Glycosyl transferase family 1 domain-containing protein</fullName>
    </recommendedName>
</protein>
<dbReference type="GO" id="GO:0016757">
    <property type="term" value="F:glycosyltransferase activity"/>
    <property type="evidence" value="ECO:0007669"/>
    <property type="project" value="InterPro"/>
</dbReference>
<gene>
    <name evidence="2" type="ORF">COT52_00270</name>
</gene>
<evidence type="ECO:0000259" key="1">
    <source>
        <dbReference type="Pfam" id="PF00534"/>
    </source>
</evidence>
<dbReference type="EMBL" id="PEYW01000005">
    <property type="protein sequence ID" value="PIS21114.1"/>
    <property type="molecule type" value="Genomic_DNA"/>
</dbReference>
<sequence length="376" mass="42538">MRILFLHRWVGLHEGGTETNVKNSILFLADKGHQVSLITVRGDALPQAIISNSNIAIYYLPLGWGESKFSYASMYDPRLYFYTGWYALRLLLKIVWLHSVKKFRPQVMSVHFSTEFLAAWVVRALFNIPISFSLEGYTTMEASLAKFSNIQFACSRDVVEKCQKNFGYRPIVRWHGASTKRFSSQGSNFKNQFFSVDDFVVLSVCRLEPRKNISTLIKAAAITAKQESNIKYLLVGEGVESDLLHDLAAQLSLGDYVKFAGRVAEADLPAYYRSGDIYVLPTLYEGFGIVYIEAMASGLPIISTTAGAVPEVVRDAGILLDPMDVSGFAREIINLYKSPSLRNRFRERGFYLVSNDYNLEKWMSIFEEGLLRMAKN</sequence>
<name>A0A2H0X876_UNCKA</name>
<dbReference type="CDD" id="cd03801">
    <property type="entry name" value="GT4_PimA-like"/>
    <property type="match status" value="1"/>
</dbReference>
<organism evidence="2 3">
    <name type="scientific">candidate division WWE3 bacterium CG08_land_8_20_14_0_20_43_13</name>
    <dbReference type="NCBI Taxonomy" id="1975087"/>
    <lineage>
        <taxon>Bacteria</taxon>
        <taxon>Katanobacteria</taxon>
    </lineage>
</organism>
<feature type="domain" description="Glycosyl transferase family 1" evidence="1">
    <location>
        <begin position="189"/>
        <end position="349"/>
    </location>
</feature>
<dbReference type="PANTHER" id="PTHR45947:SF3">
    <property type="entry name" value="SULFOQUINOVOSYL TRANSFERASE SQD2"/>
    <property type="match status" value="1"/>
</dbReference>
<dbReference type="Proteomes" id="UP000231414">
    <property type="component" value="Unassembled WGS sequence"/>
</dbReference>
<dbReference type="AlphaFoldDB" id="A0A2H0X876"/>
<dbReference type="PANTHER" id="PTHR45947">
    <property type="entry name" value="SULFOQUINOVOSYL TRANSFERASE SQD2"/>
    <property type="match status" value="1"/>
</dbReference>
<accession>A0A2H0X876</accession>
<dbReference type="SUPFAM" id="SSF53756">
    <property type="entry name" value="UDP-Glycosyltransferase/glycogen phosphorylase"/>
    <property type="match status" value="1"/>
</dbReference>
<proteinExistence type="predicted"/>
<evidence type="ECO:0000313" key="3">
    <source>
        <dbReference type="Proteomes" id="UP000231414"/>
    </source>
</evidence>
<dbReference type="InterPro" id="IPR001296">
    <property type="entry name" value="Glyco_trans_1"/>
</dbReference>
<dbReference type="Gene3D" id="3.40.50.2000">
    <property type="entry name" value="Glycogen Phosphorylase B"/>
    <property type="match status" value="2"/>
</dbReference>
<reference evidence="3" key="1">
    <citation type="submission" date="2017-09" db="EMBL/GenBank/DDBJ databases">
        <title>Depth-based differentiation of microbial function through sediment-hosted aquifers and enrichment of novel symbionts in the deep terrestrial subsurface.</title>
        <authorList>
            <person name="Probst A.J."/>
            <person name="Ladd B."/>
            <person name="Jarett J.K."/>
            <person name="Geller-Mcgrath D.E."/>
            <person name="Sieber C.M.K."/>
            <person name="Emerson J.B."/>
            <person name="Anantharaman K."/>
            <person name="Thomas B.C."/>
            <person name="Malmstrom R."/>
            <person name="Stieglmeier M."/>
            <person name="Klingl A."/>
            <person name="Woyke T."/>
            <person name="Ryan C.M."/>
            <person name="Banfield J.F."/>
        </authorList>
    </citation>
    <scope>NUCLEOTIDE SEQUENCE [LARGE SCALE GENOMIC DNA]</scope>
</reference>